<name>A0A0E9RT30_ANGAN</name>
<proteinExistence type="predicted"/>
<reference evidence="1" key="2">
    <citation type="journal article" date="2015" name="Fish Shellfish Immunol.">
        <title>Early steps in the European eel (Anguilla anguilla)-Vibrio vulnificus interaction in the gills: Role of the RtxA13 toxin.</title>
        <authorList>
            <person name="Callol A."/>
            <person name="Pajuelo D."/>
            <person name="Ebbesson L."/>
            <person name="Teles M."/>
            <person name="MacKenzie S."/>
            <person name="Amaro C."/>
        </authorList>
    </citation>
    <scope>NUCLEOTIDE SEQUENCE</scope>
</reference>
<evidence type="ECO:0000313" key="1">
    <source>
        <dbReference type="EMBL" id="JAH32002.1"/>
    </source>
</evidence>
<dbReference type="EMBL" id="GBXM01076575">
    <property type="protein sequence ID" value="JAH32002.1"/>
    <property type="molecule type" value="Transcribed_RNA"/>
</dbReference>
<sequence>MNVSVAVPRVHKRTYCPSLSGTHISKTAQLNSTIINTQNQKVY</sequence>
<organism evidence="1">
    <name type="scientific">Anguilla anguilla</name>
    <name type="common">European freshwater eel</name>
    <name type="synonym">Muraena anguilla</name>
    <dbReference type="NCBI Taxonomy" id="7936"/>
    <lineage>
        <taxon>Eukaryota</taxon>
        <taxon>Metazoa</taxon>
        <taxon>Chordata</taxon>
        <taxon>Craniata</taxon>
        <taxon>Vertebrata</taxon>
        <taxon>Euteleostomi</taxon>
        <taxon>Actinopterygii</taxon>
        <taxon>Neopterygii</taxon>
        <taxon>Teleostei</taxon>
        <taxon>Anguilliformes</taxon>
        <taxon>Anguillidae</taxon>
        <taxon>Anguilla</taxon>
    </lineage>
</organism>
<protein>
    <submittedName>
        <fullName evidence="1">Uncharacterized protein</fullName>
    </submittedName>
</protein>
<dbReference type="AlphaFoldDB" id="A0A0E9RT30"/>
<accession>A0A0E9RT30</accession>
<reference evidence="1" key="1">
    <citation type="submission" date="2014-11" db="EMBL/GenBank/DDBJ databases">
        <authorList>
            <person name="Amaro Gonzalez C."/>
        </authorList>
    </citation>
    <scope>NUCLEOTIDE SEQUENCE</scope>
</reference>